<organism evidence="1 2">
    <name type="scientific">Sinorhizobium meliloti CCNWSX0020</name>
    <dbReference type="NCBI Taxonomy" id="1107881"/>
    <lineage>
        <taxon>Bacteria</taxon>
        <taxon>Pseudomonadati</taxon>
        <taxon>Pseudomonadota</taxon>
        <taxon>Alphaproteobacteria</taxon>
        <taxon>Hyphomicrobiales</taxon>
        <taxon>Rhizobiaceae</taxon>
        <taxon>Sinorhizobium/Ensifer group</taxon>
        <taxon>Sinorhizobium</taxon>
    </lineage>
</organism>
<gene>
    <name evidence="1" type="ORF">SM0020_12295</name>
</gene>
<accession>H0FZ25</accession>
<dbReference type="AlphaFoldDB" id="H0FZ25"/>
<dbReference type="EMBL" id="AGVV01000019">
    <property type="protein sequence ID" value="EHK77705.1"/>
    <property type="molecule type" value="Genomic_DNA"/>
</dbReference>
<name>H0FZ25_RHIML</name>
<sequence>MTTIIRSNGGGLAQPIEALFDRLLTHTLDRTFEAYGNFIMRDEWVETQHGKGAASFFGNFYDYSHVFNIITDDAELIERLTAAIEANKAKSSYIEQCPPFDGRLFRIETHRFSVTQGEVSLFYDGECLGRYGDDYKIGGDGQYRGRPLRYWEDAAKKILRERHLASLQQAA</sequence>
<reference evidence="1 2" key="1">
    <citation type="journal article" date="2012" name="J. Bacteriol.">
        <title>Draft Genome Sequence of Sinorhizobium meliloti CCNWSX0020, a Nitrogen-Fixing Symbiont with Copper Tolerance Capability Isolated from Lead-Zinc Mine Tailings.</title>
        <authorList>
            <person name="Li Z."/>
            <person name="Ma Z."/>
            <person name="Hao X."/>
            <person name="Wei G."/>
        </authorList>
    </citation>
    <scope>NUCLEOTIDE SEQUENCE [LARGE SCALE GENOMIC DNA]</scope>
    <source>
        <strain evidence="1 2">CCNWSX0020</strain>
    </source>
</reference>
<dbReference type="RefSeq" id="WP_004435140.1">
    <property type="nucleotide sequence ID" value="NZ_AGVV01000019.1"/>
</dbReference>
<protein>
    <submittedName>
        <fullName evidence="1">Uncharacterized protein</fullName>
    </submittedName>
</protein>
<evidence type="ECO:0000313" key="2">
    <source>
        <dbReference type="Proteomes" id="UP000004038"/>
    </source>
</evidence>
<dbReference type="Proteomes" id="UP000004038">
    <property type="component" value="Unassembled WGS sequence"/>
</dbReference>
<dbReference type="PATRIC" id="fig|1107881.3.peg.2493"/>
<proteinExistence type="predicted"/>
<evidence type="ECO:0000313" key="1">
    <source>
        <dbReference type="EMBL" id="EHK77705.1"/>
    </source>
</evidence>